<evidence type="ECO:0000256" key="1">
    <source>
        <dbReference type="ARBA" id="ARBA00023015"/>
    </source>
</evidence>
<evidence type="ECO:0000259" key="4">
    <source>
        <dbReference type="PROSITE" id="PS50995"/>
    </source>
</evidence>
<evidence type="ECO:0000313" key="6">
    <source>
        <dbReference type="Proteomes" id="UP000790580"/>
    </source>
</evidence>
<evidence type="ECO:0000313" key="5">
    <source>
        <dbReference type="EMBL" id="MBU9722400.1"/>
    </source>
</evidence>
<keyword evidence="1" id="KW-0805">Transcription regulation</keyword>
<dbReference type="Pfam" id="PF12802">
    <property type="entry name" value="MarR_2"/>
    <property type="match status" value="1"/>
</dbReference>
<accession>A0ABS6JZ85</accession>
<evidence type="ECO:0000256" key="2">
    <source>
        <dbReference type="ARBA" id="ARBA00023125"/>
    </source>
</evidence>
<dbReference type="Proteomes" id="UP000790580">
    <property type="component" value="Unassembled WGS sequence"/>
</dbReference>
<name>A0ABS6JZ85_9BACI</name>
<feature type="domain" description="HTH marR-type" evidence="4">
    <location>
        <begin position="14"/>
        <end position="146"/>
    </location>
</feature>
<sequence length="170" mass="19678">MDSPKELFAKGYYIYALFRGLHLSIENDIKKSLCKYNISFPCFRVLWNLYFDPNITMSKISVHLQTDISNVFRQLRKLEELGMVTLKSGKDARTKDICLTDKGRSLVSNYIDDHASENHFQFTKILEEIDPEDLNKLTHITTKLGASLTGEYYTEWVSKSALNIENEKLV</sequence>
<keyword evidence="3" id="KW-0804">Transcription</keyword>
<dbReference type="Gene3D" id="1.10.10.10">
    <property type="entry name" value="Winged helix-like DNA-binding domain superfamily/Winged helix DNA-binding domain"/>
    <property type="match status" value="1"/>
</dbReference>
<dbReference type="SMART" id="SM00347">
    <property type="entry name" value="HTH_MARR"/>
    <property type="match status" value="1"/>
</dbReference>
<dbReference type="InterPro" id="IPR000835">
    <property type="entry name" value="HTH_MarR-typ"/>
</dbReference>
<evidence type="ECO:0000256" key="3">
    <source>
        <dbReference type="ARBA" id="ARBA00023163"/>
    </source>
</evidence>
<dbReference type="PROSITE" id="PS50995">
    <property type="entry name" value="HTH_MARR_2"/>
    <property type="match status" value="1"/>
</dbReference>
<dbReference type="PANTHER" id="PTHR42756">
    <property type="entry name" value="TRANSCRIPTIONAL REGULATOR, MARR"/>
    <property type="match status" value="1"/>
</dbReference>
<dbReference type="PANTHER" id="PTHR42756:SF1">
    <property type="entry name" value="TRANSCRIPTIONAL REPRESSOR OF EMRAB OPERON"/>
    <property type="match status" value="1"/>
</dbReference>
<gene>
    <name evidence="5" type="ORF">KS407_13255</name>
</gene>
<protein>
    <submittedName>
        <fullName evidence="5">MarR family transcriptional regulator</fullName>
    </submittedName>
</protein>
<dbReference type="RefSeq" id="WP_088073745.1">
    <property type="nucleotide sequence ID" value="NZ_JAHQCR010000052.1"/>
</dbReference>
<dbReference type="InterPro" id="IPR036390">
    <property type="entry name" value="WH_DNA-bd_sf"/>
</dbReference>
<reference evidence="5 6" key="1">
    <citation type="submission" date="2021-06" db="EMBL/GenBank/DDBJ databases">
        <title>Bacillus sp. RD4P76, an endophyte from a halophyte.</title>
        <authorList>
            <person name="Sun J.-Q."/>
        </authorList>
    </citation>
    <scope>NUCLEOTIDE SEQUENCE [LARGE SCALE GENOMIC DNA]</scope>
    <source>
        <strain evidence="5 6">JCM 17098</strain>
    </source>
</reference>
<dbReference type="InterPro" id="IPR036388">
    <property type="entry name" value="WH-like_DNA-bd_sf"/>
</dbReference>
<dbReference type="SUPFAM" id="SSF46785">
    <property type="entry name" value="Winged helix' DNA-binding domain"/>
    <property type="match status" value="1"/>
</dbReference>
<keyword evidence="6" id="KW-1185">Reference proteome</keyword>
<organism evidence="5 6">
    <name type="scientific">Evansella alkalicola</name>
    <dbReference type="NCBI Taxonomy" id="745819"/>
    <lineage>
        <taxon>Bacteria</taxon>
        <taxon>Bacillati</taxon>
        <taxon>Bacillota</taxon>
        <taxon>Bacilli</taxon>
        <taxon>Bacillales</taxon>
        <taxon>Bacillaceae</taxon>
        <taxon>Evansella</taxon>
    </lineage>
</organism>
<proteinExistence type="predicted"/>
<comment type="caution">
    <text evidence="5">The sequence shown here is derived from an EMBL/GenBank/DDBJ whole genome shotgun (WGS) entry which is preliminary data.</text>
</comment>
<dbReference type="EMBL" id="JAHQCR010000052">
    <property type="protein sequence ID" value="MBU9722400.1"/>
    <property type="molecule type" value="Genomic_DNA"/>
</dbReference>
<keyword evidence="2" id="KW-0238">DNA-binding</keyword>